<feature type="binding site" evidence="10">
    <location>
        <position position="169"/>
    </location>
    <ligand>
        <name>(2R)-2-phosphoglycerate</name>
        <dbReference type="ChEBI" id="CHEBI:58289"/>
    </ligand>
</feature>
<dbReference type="PIRSF" id="PIRSF001400">
    <property type="entry name" value="Enolase"/>
    <property type="match status" value="1"/>
</dbReference>
<comment type="catalytic activity">
    <reaction evidence="10">
        <text>(2R)-2-phosphoglycerate = phosphoenolpyruvate + H2O</text>
        <dbReference type="Rhea" id="RHEA:10164"/>
        <dbReference type="ChEBI" id="CHEBI:15377"/>
        <dbReference type="ChEBI" id="CHEBI:58289"/>
        <dbReference type="ChEBI" id="CHEBI:58702"/>
        <dbReference type="EC" id="4.2.1.11"/>
    </reaction>
</comment>
<dbReference type="GO" id="GO:0000287">
    <property type="term" value="F:magnesium ion binding"/>
    <property type="evidence" value="ECO:0007669"/>
    <property type="project" value="UniProtKB-UniRule"/>
</dbReference>
<dbReference type="InterPro" id="IPR029017">
    <property type="entry name" value="Enolase-like_N"/>
</dbReference>
<dbReference type="SFLD" id="SFLDS00001">
    <property type="entry name" value="Enolase"/>
    <property type="match status" value="1"/>
</dbReference>
<sequence>MKIAKITSFEVLDSRGRPTLCTKVILEDGSVGTAFVPSGASTGKLEAHELRDKDNSRYQGLGTIQAASNAESVLKSLIDISPEDQQAIDERLIELDGTKNKSKLGANAILSISLACSRAAANSLNTPLYEYLNIVYRNISGHKSSMSIPVPMLNIMNGGCHANNDVDIQEFMIIPSNKYLFKEGLMKSVEVYMNLKKHLSDKGHSISVGDEGGFAPNLGSSEEVLKTIITSIEEIGLVYLDDISIALDCAASELYQDNSYHLAGEGKKLSSDQMVEYITELSKKYEIKSIEDPFDEGDWDSWKKFTKLNENLQVVGDDIFVTQEEILKKGIDENAANSILVKLNQVGTLSETMRTISLAKENNFGTVISHRSGETEDTFISDLAVAVDAKQIKTGAPARSDRTAKYNRLLIIEDELYP</sequence>
<comment type="caution">
    <text evidence="16">The sequence shown here is derived from an EMBL/GenBank/DDBJ whole genome shotgun (WGS) entry which is preliminary data.</text>
</comment>
<feature type="binding site" evidence="12">
    <location>
        <position position="317"/>
    </location>
    <ligand>
        <name>substrate</name>
    </ligand>
</feature>
<dbReference type="InterPro" id="IPR036849">
    <property type="entry name" value="Enolase-like_C_sf"/>
</dbReference>
<comment type="function">
    <text evidence="9 10">Catalyzes the reversible conversion of 2-phosphoglycerate (2-PG) into phosphoenolpyruvate (PEP). It is essential for the degradation of carbohydrates via glycolysis.</text>
</comment>
<comment type="subcellular location">
    <subcellularLocation>
        <location evidence="10">Cytoplasm</location>
    </subcellularLocation>
    <subcellularLocation>
        <location evidence="10">Secreted</location>
    </subcellularLocation>
    <subcellularLocation>
        <location evidence="10">Cell surface</location>
    </subcellularLocation>
    <text evidence="10">Fractions of enolase are present in both the cytoplasm and on the cell surface.</text>
</comment>
<dbReference type="PROSITE" id="PS00164">
    <property type="entry name" value="ENOLASE"/>
    <property type="match status" value="1"/>
</dbReference>
<dbReference type="Gene3D" id="3.30.390.10">
    <property type="entry name" value="Enolase-like, N-terminal domain"/>
    <property type="match status" value="1"/>
</dbReference>
<feature type="binding site" evidence="10 13">
    <location>
        <position position="291"/>
    </location>
    <ligand>
        <name>Mg(2+)</name>
        <dbReference type="ChEBI" id="CHEBI:18420"/>
    </ligand>
</feature>
<feature type="binding site" evidence="12">
    <location>
        <position position="393"/>
    </location>
    <ligand>
        <name>substrate</name>
    </ligand>
</feature>
<dbReference type="PANTHER" id="PTHR11902">
    <property type="entry name" value="ENOLASE"/>
    <property type="match status" value="1"/>
</dbReference>
<feature type="binding site" evidence="12">
    <location>
        <position position="170"/>
    </location>
    <ligand>
        <name>substrate</name>
    </ligand>
</feature>
<evidence type="ECO:0000256" key="12">
    <source>
        <dbReference type="PIRSR" id="PIRSR001400-2"/>
    </source>
</evidence>
<evidence type="ECO:0000256" key="9">
    <source>
        <dbReference type="ARBA" id="ARBA00045763"/>
    </source>
</evidence>
<dbReference type="GO" id="GO:0004634">
    <property type="term" value="F:phosphopyruvate hydratase activity"/>
    <property type="evidence" value="ECO:0007669"/>
    <property type="project" value="UniProtKB-UniRule"/>
</dbReference>
<reference evidence="16 17" key="1">
    <citation type="submission" date="2019-02" db="EMBL/GenBank/DDBJ databases">
        <title>Prokaryotic population dynamics and viral predation in marine succession experiment using metagenomics: the confinement effect.</title>
        <authorList>
            <person name="Haro-Moreno J.M."/>
            <person name="Rodriguez-Valera F."/>
            <person name="Lopez-Perez M."/>
        </authorList>
    </citation>
    <scope>NUCLEOTIDE SEQUENCE [LARGE SCALE GENOMIC DNA]</scope>
    <source>
        <strain evidence="16">MED-G166</strain>
    </source>
</reference>
<dbReference type="CDD" id="cd03313">
    <property type="entry name" value="enolase"/>
    <property type="match status" value="1"/>
</dbReference>
<dbReference type="InterPro" id="IPR000941">
    <property type="entry name" value="Enolase"/>
</dbReference>
<gene>
    <name evidence="10" type="primary">eno</name>
    <name evidence="16" type="ORF">EVA99_01550</name>
</gene>
<keyword evidence="10 13" id="KW-0479">Metal-binding</keyword>
<dbReference type="Proteomes" id="UP000320146">
    <property type="component" value="Unassembled WGS sequence"/>
</dbReference>
<dbReference type="EMBL" id="SHBL01000007">
    <property type="protein sequence ID" value="RZO24461.1"/>
    <property type="molecule type" value="Genomic_DNA"/>
</dbReference>
<comment type="cofactor">
    <cofactor evidence="10">
        <name>Mg(2+)</name>
        <dbReference type="ChEBI" id="CHEBI:18420"/>
    </cofactor>
    <text evidence="10">Binds a second Mg(2+) ion via substrate during catalysis.</text>
</comment>
<feature type="binding site" evidence="10 13">
    <location>
        <position position="317"/>
    </location>
    <ligand>
        <name>Mg(2+)</name>
        <dbReference type="ChEBI" id="CHEBI:18420"/>
    </ligand>
</feature>
<dbReference type="GO" id="GO:0009986">
    <property type="term" value="C:cell surface"/>
    <property type="evidence" value="ECO:0007669"/>
    <property type="project" value="UniProtKB-SubCell"/>
</dbReference>
<comment type="cofactor">
    <cofactor evidence="13">
        <name>Mg(2+)</name>
        <dbReference type="ChEBI" id="CHEBI:18420"/>
    </cofactor>
    <text evidence="13">Mg(2+) is required for catalysis and for stabilizing the dimer.</text>
</comment>
<feature type="binding site" evidence="12">
    <location>
        <begin position="369"/>
        <end position="372"/>
    </location>
    <ligand>
        <name>substrate</name>
    </ligand>
</feature>
<proteinExistence type="inferred from homology"/>
<dbReference type="SMART" id="SM01193">
    <property type="entry name" value="Enolase_N"/>
    <property type="match status" value="1"/>
</dbReference>
<dbReference type="SFLD" id="SFLDF00002">
    <property type="entry name" value="enolase"/>
    <property type="match status" value="1"/>
</dbReference>
<dbReference type="PANTHER" id="PTHR11902:SF1">
    <property type="entry name" value="ENOLASE"/>
    <property type="match status" value="1"/>
</dbReference>
<name>A0A520MTB2_9GAMM</name>
<evidence type="ECO:0000256" key="5">
    <source>
        <dbReference type="ARBA" id="ARBA00022525"/>
    </source>
</evidence>
<evidence type="ECO:0000256" key="7">
    <source>
        <dbReference type="ARBA" id="ARBA00023152"/>
    </source>
</evidence>
<dbReference type="SMART" id="SM01192">
    <property type="entry name" value="Enolase_C"/>
    <property type="match status" value="1"/>
</dbReference>
<dbReference type="GO" id="GO:0005576">
    <property type="term" value="C:extracellular region"/>
    <property type="evidence" value="ECO:0007669"/>
    <property type="project" value="UniProtKB-SubCell"/>
</dbReference>
<accession>A0A520MTB2</accession>
<comment type="similarity">
    <text evidence="2 10">Belongs to the enolase family.</text>
</comment>
<feature type="binding site" evidence="10">
    <location>
        <position position="371"/>
    </location>
    <ligand>
        <name>(2R)-2-phosphoglycerate</name>
        <dbReference type="ChEBI" id="CHEBI:58289"/>
    </ligand>
</feature>
<dbReference type="GO" id="GO:0000015">
    <property type="term" value="C:phosphopyruvate hydratase complex"/>
    <property type="evidence" value="ECO:0007669"/>
    <property type="project" value="InterPro"/>
</dbReference>
<evidence type="ECO:0000313" key="17">
    <source>
        <dbReference type="Proteomes" id="UP000320146"/>
    </source>
</evidence>
<comment type="subunit">
    <text evidence="10">Component of the RNA degradosome, a multiprotein complex involved in RNA processing and mRNA degradation.</text>
</comment>
<dbReference type="Pfam" id="PF03952">
    <property type="entry name" value="Enolase_N"/>
    <property type="match status" value="1"/>
</dbReference>
<feature type="active site" description="Proton acceptor" evidence="10 11">
    <location>
        <position position="342"/>
    </location>
</feature>
<evidence type="ECO:0000259" key="14">
    <source>
        <dbReference type="SMART" id="SM01192"/>
    </source>
</evidence>
<dbReference type="PRINTS" id="PR00148">
    <property type="entry name" value="ENOLASE"/>
</dbReference>
<feature type="domain" description="Enolase C-terminal TIM barrel" evidence="14">
    <location>
        <begin position="145"/>
        <end position="418"/>
    </location>
</feature>
<evidence type="ECO:0000256" key="8">
    <source>
        <dbReference type="ARBA" id="ARBA00023239"/>
    </source>
</evidence>
<feature type="domain" description="Enolase N-terminal" evidence="15">
    <location>
        <begin position="3"/>
        <end position="132"/>
    </location>
</feature>
<feature type="binding site" evidence="10">
    <location>
        <position position="372"/>
    </location>
    <ligand>
        <name>(2R)-2-phosphoglycerate</name>
        <dbReference type="ChEBI" id="CHEBI:58289"/>
    </ligand>
</feature>
<dbReference type="Gene3D" id="3.20.20.120">
    <property type="entry name" value="Enolase-like C-terminal domain"/>
    <property type="match status" value="1"/>
</dbReference>
<dbReference type="InterPro" id="IPR020809">
    <property type="entry name" value="Enolase_CS"/>
</dbReference>
<evidence type="ECO:0000313" key="16">
    <source>
        <dbReference type="EMBL" id="RZO24461.1"/>
    </source>
</evidence>
<keyword evidence="10" id="KW-0963">Cytoplasm</keyword>
<dbReference type="EC" id="4.2.1.11" evidence="3 10"/>
<dbReference type="NCBIfam" id="TIGR01060">
    <property type="entry name" value="eno"/>
    <property type="match status" value="1"/>
</dbReference>
<feature type="binding site" evidence="10">
    <location>
        <position position="342"/>
    </location>
    <ligand>
        <name>(2R)-2-phosphoglycerate</name>
        <dbReference type="ChEBI" id="CHEBI:58289"/>
    </ligand>
</feature>
<dbReference type="HAMAP" id="MF_00318">
    <property type="entry name" value="Enolase"/>
    <property type="match status" value="1"/>
</dbReference>
<evidence type="ECO:0000256" key="3">
    <source>
        <dbReference type="ARBA" id="ARBA00012058"/>
    </source>
</evidence>
<evidence type="ECO:0000256" key="4">
    <source>
        <dbReference type="ARBA" id="ARBA00017068"/>
    </source>
</evidence>
<organism evidence="16 17">
    <name type="scientific">SAR86 cluster bacterium</name>
    <dbReference type="NCBI Taxonomy" id="2030880"/>
    <lineage>
        <taxon>Bacteria</taxon>
        <taxon>Pseudomonadati</taxon>
        <taxon>Pseudomonadota</taxon>
        <taxon>Gammaproteobacteria</taxon>
        <taxon>SAR86 cluster</taxon>
    </lineage>
</organism>
<dbReference type="GO" id="GO:0006096">
    <property type="term" value="P:glycolytic process"/>
    <property type="evidence" value="ECO:0007669"/>
    <property type="project" value="UniProtKB-UniRule"/>
</dbReference>
<keyword evidence="7 10" id="KW-0324">Glycolysis</keyword>
<dbReference type="Pfam" id="PF00113">
    <property type="entry name" value="Enolase_C"/>
    <property type="match status" value="1"/>
</dbReference>
<feature type="binding site" evidence="10 13">
    <location>
        <position position="248"/>
    </location>
    <ligand>
        <name>Mg(2+)</name>
        <dbReference type="ChEBI" id="CHEBI:18420"/>
    </ligand>
</feature>
<feature type="active site" description="Proton donor" evidence="10 11">
    <location>
        <position position="211"/>
    </location>
</feature>
<dbReference type="SFLD" id="SFLDG00178">
    <property type="entry name" value="enolase"/>
    <property type="match status" value="1"/>
</dbReference>
<evidence type="ECO:0000256" key="10">
    <source>
        <dbReference type="HAMAP-Rule" id="MF_00318"/>
    </source>
</evidence>
<evidence type="ECO:0000256" key="13">
    <source>
        <dbReference type="PIRSR" id="PIRSR001400-3"/>
    </source>
</evidence>
<evidence type="ECO:0000256" key="11">
    <source>
        <dbReference type="PIRSR" id="PIRSR001400-1"/>
    </source>
</evidence>
<dbReference type="UniPathway" id="UPA00109">
    <property type="reaction ID" value="UER00187"/>
</dbReference>
<feature type="binding site" evidence="12">
    <location>
        <position position="161"/>
    </location>
    <ligand>
        <name>substrate</name>
    </ligand>
</feature>
<dbReference type="SUPFAM" id="SSF54826">
    <property type="entry name" value="Enolase N-terminal domain-like"/>
    <property type="match status" value="1"/>
</dbReference>
<dbReference type="SUPFAM" id="SSF51604">
    <property type="entry name" value="Enolase C-terminal domain-like"/>
    <property type="match status" value="1"/>
</dbReference>
<evidence type="ECO:0000259" key="15">
    <source>
        <dbReference type="SMART" id="SM01193"/>
    </source>
</evidence>
<keyword evidence="16" id="KW-0670">Pyruvate</keyword>
<dbReference type="AlphaFoldDB" id="A0A520MTB2"/>
<comment type="pathway">
    <text evidence="1 10">Carbohydrate degradation; glycolysis; pyruvate from D-glyceraldehyde 3-phosphate: step 4/5.</text>
</comment>
<dbReference type="InterPro" id="IPR020811">
    <property type="entry name" value="Enolase_N"/>
</dbReference>
<keyword evidence="6 10" id="KW-0460">Magnesium</keyword>
<dbReference type="InterPro" id="IPR020810">
    <property type="entry name" value="Enolase_C"/>
</dbReference>
<keyword evidence="8 10" id="KW-0456">Lyase</keyword>
<evidence type="ECO:0000256" key="6">
    <source>
        <dbReference type="ARBA" id="ARBA00022842"/>
    </source>
</evidence>
<feature type="binding site" evidence="12">
    <location>
        <position position="291"/>
    </location>
    <ligand>
        <name>substrate</name>
    </ligand>
</feature>
<protein>
    <recommendedName>
        <fullName evidence="4 10">Enolase</fullName>
        <ecNumber evidence="3 10">4.2.1.11</ecNumber>
    </recommendedName>
    <alternativeName>
        <fullName evidence="10">2-phospho-D-glycerate hydro-lyase</fullName>
    </alternativeName>
    <alternativeName>
        <fullName evidence="10">2-phosphoglycerate dehydratase</fullName>
    </alternativeName>
</protein>
<keyword evidence="5 10" id="KW-0964">Secreted</keyword>
<evidence type="ECO:0000256" key="2">
    <source>
        <dbReference type="ARBA" id="ARBA00009604"/>
    </source>
</evidence>
<feature type="binding site" evidence="10">
    <location>
        <position position="393"/>
    </location>
    <ligand>
        <name>(2R)-2-phosphoglycerate</name>
        <dbReference type="ChEBI" id="CHEBI:58289"/>
    </ligand>
</feature>
<evidence type="ECO:0000256" key="1">
    <source>
        <dbReference type="ARBA" id="ARBA00005031"/>
    </source>
</evidence>